<reference evidence="1 2" key="1">
    <citation type="journal article" date="2019" name="Mol. Ecol. Resour.">
        <title>Improving Illumina assemblies with Hi-C and long reads: an example with the North African dromedary.</title>
        <authorList>
            <person name="Elbers J.P."/>
            <person name="Rogers M.F."/>
            <person name="Perelman P.L."/>
            <person name="Proskuryakova A.A."/>
            <person name="Serdyukova N.A."/>
            <person name="Johnson W.E."/>
            <person name="Horin P."/>
            <person name="Corander J."/>
            <person name="Murphy D."/>
            <person name="Burger P.A."/>
        </authorList>
    </citation>
    <scope>NUCLEOTIDE SEQUENCE [LARGE SCALE GENOMIC DNA]</scope>
    <source>
        <strain evidence="1">Drom800</strain>
        <tissue evidence="1">Blood</tissue>
    </source>
</reference>
<protein>
    <submittedName>
        <fullName evidence="1">Uncharacterized protein</fullName>
    </submittedName>
</protein>
<evidence type="ECO:0000313" key="2">
    <source>
        <dbReference type="Proteomes" id="UP000299084"/>
    </source>
</evidence>
<dbReference type="AlphaFoldDB" id="A0A5N4E4G2"/>
<proteinExistence type="predicted"/>
<name>A0A5N4E4G2_CAMDR</name>
<organism evidence="1 2">
    <name type="scientific">Camelus dromedarius</name>
    <name type="common">Dromedary</name>
    <name type="synonym">Arabian camel</name>
    <dbReference type="NCBI Taxonomy" id="9838"/>
    <lineage>
        <taxon>Eukaryota</taxon>
        <taxon>Metazoa</taxon>
        <taxon>Chordata</taxon>
        <taxon>Craniata</taxon>
        <taxon>Vertebrata</taxon>
        <taxon>Euteleostomi</taxon>
        <taxon>Mammalia</taxon>
        <taxon>Eutheria</taxon>
        <taxon>Laurasiatheria</taxon>
        <taxon>Artiodactyla</taxon>
        <taxon>Tylopoda</taxon>
        <taxon>Camelidae</taxon>
        <taxon>Camelus</taxon>
    </lineage>
</organism>
<dbReference type="Proteomes" id="UP000299084">
    <property type="component" value="Unassembled WGS sequence"/>
</dbReference>
<accession>A0A5N4E4G2</accession>
<gene>
    <name evidence="1" type="ORF">Cadr_000005548</name>
</gene>
<evidence type="ECO:0000313" key="1">
    <source>
        <dbReference type="EMBL" id="KAB1278262.1"/>
    </source>
</evidence>
<sequence>MPKSLTPVLYPDNVQSPDTWRFMPGPRYERGLEKWALNPGSPVSSRVLSPLVRTTRAPFLTPIFSPPAITVRGEERCDWGRTSGAPFPPETRRLSRSDCGPGVGRACFQPDRVPRRSRAPRLRTQPDVRTVPSRFLGSEMRGYRARASSRCVRRISGTRVVGPASILPNCPERGRYDLSSFAFPTSPPPDCVSWGKGIPERKAQRGYQFFTLAVPFLVWDFAVLTGCGRLGRGPVVRILCPVQSLWESSRPGEWARGSGAEEATKRERLSIKRQKPFVCPLPGDDCVHCFHLTLTWWCFV</sequence>
<comment type="caution">
    <text evidence="1">The sequence shown here is derived from an EMBL/GenBank/DDBJ whole genome shotgun (WGS) entry which is preliminary data.</text>
</comment>
<keyword evidence="2" id="KW-1185">Reference proteome</keyword>
<dbReference type="EMBL" id="JWIN03000006">
    <property type="protein sequence ID" value="KAB1278262.1"/>
    <property type="molecule type" value="Genomic_DNA"/>
</dbReference>